<protein>
    <submittedName>
        <fullName evidence="1">Uncharacterized protein</fullName>
    </submittedName>
</protein>
<dbReference type="EMBL" id="CAQQ02191061">
    <property type="status" value="NOT_ANNOTATED_CDS"/>
    <property type="molecule type" value="Genomic_DNA"/>
</dbReference>
<organism evidence="1 2">
    <name type="scientific">Megaselia scalaris</name>
    <name type="common">Humpbacked fly</name>
    <name type="synonym">Phora scalaris</name>
    <dbReference type="NCBI Taxonomy" id="36166"/>
    <lineage>
        <taxon>Eukaryota</taxon>
        <taxon>Metazoa</taxon>
        <taxon>Ecdysozoa</taxon>
        <taxon>Arthropoda</taxon>
        <taxon>Hexapoda</taxon>
        <taxon>Insecta</taxon>
        <taxon>Pterygota</taxon>
        <taxon>Neoptera</taxon>
        <taxon>Endopterygota</taxon>
        <taxon>Diptera</taxon>
        <taxon>Brachycera</taxon>
        <taxon>Muscomorpha</taxon>
        <taxon>Platypezoidea</taxon>
        <taxon>Phoridae</taxon>
        <taxon>Megaseliini</taxon>
        <taxon>Megaselia</taxon>
    </lineage>
</organism>
<proteinExistence type="predicted"/>
<reference evidence="1" key="2">
    <citation type="submission" date="2015-06" db="UniProtKB">
        <authorList>
            <consortium name="EnsemblMetazoa"/>
        </authorList>
    </citation>
    <scope>IDENTIFICATION</scope>
</reference>
<dbReference type="EnsemblMetazoa" id="MESCA002724-RA">
    <property type="protein sequence ID" value="MESCA002724-PA"/>
    <property type="gene ID" value="MESCA002724"/>
</dbReference>
<sequence length="102" mass="11770">MSSLLAPINADFDLPPLHRFSTGIGRKPEEGLLFYYTKEKNAEFLPTNKLNVRDAVFLLHKGKECRISYTCKQIVRNAVFLLYPGEEFRISSHIQTLKLLQE</sequence>
<keyword evidence="2" id="KW-1185">Reference proteome</keyword>
<dbReference type="EMBL" id="CAQQ02191060">
    <property type="status" value="NOT_ANNOTATED_CDS"/>
    <property type="molecule type" value="Genomic_DNA"/>
</dbReference>
<name>T1GH40_MEGSC</name>
<evidence type="ECO:0000313" key="2">
    <source>
        <dbReference type="Proteomes" id="UP000015102"/>
    </source>
</evidence>
<evidence type="ECO:0000313" key="1">
    <source>
        <dbReference type="EnsemblMetazoa" id="MESCA002724-PA"/>
    </source>
</evidence>
<dbReference type="AlphaFoldDB" id="T1GH40"/>
<reference evidence="2" key="1">
    <citation type="submission" date="2013-02" db="EMBL/GenBank/DDBJ databases">
        <authorList>
            <person name="Hughes D."/>
        </authorList>
    </citation>
    <scope>NUCLEOTIDE SEQUENCE</scope>
    <source>
        <strain>Durham</strain>
        <strain evidence="2">NC isolate 2 -- Noor lab</strain>
    </source>
</reference>
<dbReference type="Proteomes" id="UP000015102">
    <property type="component" value="Unassembled WGS sequence"/>
</dbReference>
<accession>T1GH40</accession>
<dbReference type="HOGENOM" id="CLU_2280602_0_0_1"/>